<dbReference type="AlphaFoldDB" id="A0A109RHF7"/>
<dbReference type="Gene3D" id="2.40.50.140">
    <property type="entry name" value="Nucleic acid-binding proteins"/>
    <property type="match status" value="2"/>
</dbReference>
<keyword evidence="4 8" id="KW-0540">Nuclease</keyword>
<keyword evidence="7 8" id="KW-0694">RNA-binding</keyword>
<dbReference type="SMART" id="SM00316">
    <property type="entry name" value="S1"/>
    <property type="match status" value="1"/>
</dbReference>
<dbReference type="Pfam" id="PF08206">
    <property type="entry name" value="OB_RNB"/>
    <property type="match status" value="1"/>
</dbReference>
<comment type="catalytic activity">
    <reaction evidence="1 8">
        <text>Exonucleolytic cleavage in the 3'- to 5'-direction to yield nucleoside 5'-phosphates.</text>
        <dbReference type="EC" id="3.1.13.1"/>
    </reaction>
</comment>
<comment type="function">
    <text evidence="8">3'-5' exoribonuclease that releases 5'-nucleoside monophosphates and is involved in maturation of structured RNAs.</text>
</comment>
<dbReference type="InterPro" id="IPR022966">
    <property type="entry name" value="RNase_II/R_CS"/>
</dbReference>
<dbReference type="GO" id="GO:0006402">
    <property type="term" value="P:mRNA catabolic process"/>
    <property type="evidence" value="ECO:0007669"/>
    <property type="project" value="TreeGrafter"/>
</dbReference>
<evidence type="ECO:0000256" key="7">
    <source>
        <dbReference type="ARBA" id="ARBA00022884"/>
    </source>
</evidence>
<proteinExistence type="inferred from homology"/>
<dbReference type="Proteomes" id="UP000062260">
    <property type="component" value="Chromosome"/>
</dbReference>
<dbReference type="NCBIfam" id="TIGR00358">
    <property type="entry name" value="3_prime_RNase"/>
    <property type="match status" value="1"/>
</dbReference>
<evidence type="ECO:0000313" key="12">
    <source>
        <dbReference type="Proteomes" id="UP000062260"/>
    </source>
</evidence>
<keyword evidence="3 8" id="KW-0963">Cytoplasm</keyword>
<evidence type="ECO:0000259" key="10">
    <source>
        <dbReference type="PROSITE" id="PS50126"/>
    </source>
</evidence>
<evidence type="ECO:0000256" key="6">
    <source>
        <dbReference type="ARBA" id="ARBA00022839"/>
    </source>
</evidence>
<keyword evidence="6 8" id="KW-0269">Exonuclease</keyword>
<feature type="compositionally biased region" description="Basic residues" evidence="9">
    <location>
        <begin position="735"/>
        <end position="747"/>
    </location>
</feature>
<dbReference type="GO" id="GO:0005829">
    <property type="term" value="C:cytosol"/>
    <property type="evidence" value="ECO:0007669"/>
    <property type="project" value="TreeGrafter"/>
</dbReference>
<feature type="compositionally biased region" description="Basic and acidic residues" evidence="9">
    <location>
        <begin position="776"/>
        <end position="786"/>
    </location>
</feature>
<dbReference type="Pfam" id="PF00575">
    <property type="entry name" value="S1"/>
    <property type="match status" value="1"/>
</dbReference>
<gene>
    <name evidence="8" type="primary">rnr</name>
    <name evidence="11" type="ORF">AWM75_01705</name>
</gene>
<sequence>MSLNKNQVKEKILTAISQHGQPATLQDYASELGYIASDDFAEFVKVVAELERQQKIVIADDGSLSLSHHQEVLVGDFHQNQKGFGFVSVGELANDIFIPRGKTGGAMNGDRVKVKIIREEQAWKDKSAEGKIIAIDQRHLTQVTGEYTPFTSDLQAETGFVGGVKLLNKGLEQVTAMVKDQGLKAVDGEIVVVSIDEYPTSDSPFKIAGPIIQKLGHKDEPGVDILAVLNMFDIPHEFPDQVLNEADQVADEISNQDLQGREDFRNQLVITIDGADAKDLDDAISLRKVGQKYELSVHIADVSYYVKEGSQLDAEAYERGTSVYLTDRVVPMLPQRLSNGICSLHPRVDRLTMSCVMLVNQQGQVEDYRIGPSVIESKYRLTYDTVNAILEDEDPVAIDENKAVVPMLREMGELHQILAQMRQRRGAIDFDTKEAEIIVDNEGHPLDILVRERGIGERLIESFMLCANETVARHFDQGHLPFMYRVHEQPDAKRMQSFLEFSSTFGLRLTGSSETIKPKQLQQALTKIDGEPYEQMVSTMLLRSMKQARYDTQALGHFGLAAEDYTHFTSPIRRYPDLIVHRLIRRYKEENSQLVKQSRLVADLPDIAEHSSNMERRAVDAERETDSLKKAEYMQDKIGMTFQGIISSVTSFGLFVELANTVEGLVHISTMKGDYFNYIDSQMTLIGERTGLRFSIGDVVTVKVVKADVDSREIDFNLVYSEDQENQLASQARTKTNKGKVKRKKHRNSQEANHDKKAKPGRQSAKRTHKKQGKRTKAEKNIDKQKRQNKKFVIRQSKNNRRKKK</sequence>
<dbReference type="InterPro" id="IPR011805">
    <property type="entry name" value="RNase_R"/>
</dbReference>
<dbReference type="InterPro" id="IPR001900">
    <property type="entry name" value="RNase_II/R"/>
</dbReference>
<evidence type="ECO:0000256" key="1">
    <source>
        <dbReference type="ARBA" id="ARBA00001849"/>
    </source>
</evidence>
<dbReference type="SUPFAM" id="SSF50249">
    <property type="entry name" value="Nucleic acid-binding proteins"/>
    <property type="match status" value="4"/>
</dbReference>
<dbReference type="InterPro" id="IPR050180">
    <property type="entry name" value="RNR_Ribonuclease"/>
</dbReference>
<dbReference type="HAMAP" id="MF_01895">
    <property type="entry name" value="RNase_R"/>
    <property type="match status" value="1"/>
</dbReference>
<dbReference type="SMART" id="SM00955">
    <property type="entry name" value="RNB"/>
    <property type="match status" value="1"/>
</dbReference>
<accession>A0A109RHF7</accession>
<evidence type="ECO:0000256" key="8">
    <source>
        <dbReference type="HAMAP-Rule" id="MF_01895"/>
    </source>
</evidence>
<evidence type="ECO:0000313" key="11">
    <source>
        <dbReference type="EMBL" id="AMB98786.1"/>
    </source>
</evidence>
<dbReference type="InterPro" id="IPR004476">
    <property type="entry name" value="RNase_II/RNase_R"/>
</dbReference>
<reference evidence="11 12" key="1">
    <citation type="journal article" date="2016" name="Genome Announc.">
        <title>Complete Genome Sequences of Aerococcus christensenii CCUG 28831T, Aerococcus sanguinicola CCUG 43001T, Aerococcus urinae CCUG 36881T, Aerococcus urinaeequi CCUG 28094T, Aerococcus urinaehominis CCUG 42038 BT, and Aerococcus viridans CCUG 4311T.</title>
        <authorList>
            <person name="Carkaci D."/>
            <person name="Dargis R."/>
            <person name="Nielsen X.C."/>
            <person name="Skovgaard O."/>
            <person name="Fuursted K."/>
            <person name="Christensen J.J."/>
        </authorList>
    </citation>
    <scope>NUCLEOTIDE SEQUENCE [LARGE SCALE GENOMIC DNA]</scope>
    <source>
        <strain evidence="11 12">CCUG42038B</strain>
    </source>
</reference>
<dbReference type="EC" id="3.1.13.1" evidence="8"/>
<evidence type="ECO:0000256" key="5">
    <source>
        <dbReference type="ARBA" id="ARBA00022801"/>
    </source>
</evidence>
<feature type="region of interest" description="Disordered" evidence="9">
    <location>
        <begin position="726"/>
        <end position="805"/>
    </location>
</feature>
<dbReference type="KEGG" id="auh:AWM75_01705"/>
<feature type="compositionally biased region" description="Basic residues" evidence="9">
    <location>
        <begin position="756"/>
        <end position="775"/>
    </location>
</feature>
<dbReference type="Pfam" id="PF17876">
    <property type="entry name" value="CSD2"/>
    <property type="match status" value="1"/>
</dbReference>
<dbReference type="PANTHER" id="PTHR23355:SF9">
    <property type="entry name" value="DIS3-LIKE EXONUCLEASE 2"/>
    <property type="match status" value="1"/>
</dbReference>
<reference evidence="12" key="2">
    <citation type="submission" date="2016-01" db="EMBL/GenBank/DDBJ databases">
        <title>Six Aerococcus type strain genome sequencing and assembly using PacBio and Illumina Hiseq.</title>
        <authorList>
            <person name="Carkaci D."/>
            <person name="Dargis R."/>
            <person name="Nielsen X.C."/>
            <person name="Skovgaard O."/>
            <person name="Fuursted K."/>
            <person name="Christensen J.J."/>
        </authorList>
    </citation>
    <scope>NUCLEOTIDE SEQUENCE [LARGE SCALE GENOMIC DNA]</scope>
    <source>
        <strain evidence="12">CCUG42038B</strain>
    </source>
</reference>
<organism evidence="11 12">
    <name type="scientific">Aerococcus urinaehominis</name>
    <dbReference type="NCBI Taxonomy" id="128944"/>
    <lineage>
        <taxon>Bacteria</taxon>
        <taxon>Bacillati</taxon>
        <taxon>Bacillota</taxon>
        <taxon>Bacilli</taxon>
        <taxon>Lactobacillales</taxon>
        <taxon>Aerococcaceae</taxon>
        <taxon>Aerococcus</taxon>
    </lineage>
</organism>
<dbReference type="PROSITE" id="PS50126">
    <property type="entry name" value="S1"/>
    <property type="match status" value="1"/>
</dbReference>
<evidence type="ECO:0000256" key="3">
    <source>
        <dbReference type="ARBA" id="ARBA00022490"/>
    </source>
</evidence>
<dbReference type="InterPro" id="IPR003029">
    <property type="entry name" value="S1_domain"/>
</dbReference>
<protein>
    <recommendedName>
        <fullName evidence="8">Ribonuclease R</fullName>
        <shortName evidence="8">RNase R</shortName>
        <ecNumber evidence="8">3.1.13.1</ecNumber>
    </recommendedName>
</protein>
<dbReference type="PANTHER" id="PTHR23355">
    <property type="entry name" value="RIBONUCLEASE"/>
    <property type="match status" value="1"/>
</dbReference>
<comment type="subcellular location">
    <subcellularLocation>
        <location evidence="2 8">Cytoplasm</location>
    </subcellularLocation>
</comment>
<keyword evidence="12" id="KW-1185">Reference proteome</keyword>
<dbReference type="GO" id="GO:0003723">
    <property type="term" value="F:RNA binding"/>
    <property type="evidence" value="ECO:0007669"/>
    <property type="project" value="UniProtKB-UniRule"/>
</dbReference>
<dbReference type="InterPro" id="IPR012340">
    <property type="entry name" value="NA-bd_OB-fold"/>
</dbReference>
<comment type="similarity">
    <text evidence="8">Belongs to the RNR ribonuclease family. RNase R subfamily.</text>
</comment>
<name>A0A109RHF7_9LACT</name>
<dbReference type="CDD" id="cd04471">
    <property type="entry name" value="S1_RNase_R"/>
    <property type="match status" value="1"/>
</dbReference>
<feature type="domain" description="S1 motif" evidence="10">
    <location>
        <begin position="639"/>
        <end position="719"/>
    </location>
</feature>
<dbReference type="Pfam" id="PF00773">
    <property type="entry name" value="RNB"/>
    <property type="match status" value="1"/>
</dbReference>
<dbReference type="InterPro" id="IPR013223">
    <property type="entry name" value="RNase_B_OB_dom"/>
</dbReference>
<dbReference type="STRING" id="128944.AWM75_01705"/>
<evidence type="ECO:0000256" key="9">
    <source>
        <dbReference type="SAM" id="MobiDB-lite"/>
    </source>
</evidence>
<dbReference type="NCBIfam" id="TIGR02063">
    <property type="entry name" value="RNase_R"/>
    <property type="match status" value="1"/>
</dbReference>
<dbReference type="EMBL" id="CP014163">
    <property type="protein sequence ID" value="AMB98786.1"/>
    <property type="molecule type" value="Genomic_DNA"/>
</dbReference>
<evidence type="ECO:0000256" key="4">
    <source>
        <dbReference type="ARBA" id="ARBA00022722"/>
    </source>
</evidence>
<feature type="compositionally biased region" description="Basic residues" evidence="9">
    <location>
        <begin position="787"/>
        <end position="805"/>
    </location>
</feature>
<evidence type="ECO:0000256" key="2">
    <source>
        <dbReference type="ARBA" id="ARBA00004496"/>
    </source>
</evidence>
<keyword evidence="5 8" id="KW-0378">Hydrolase</keyword>
<dbReference type="InterPro" id="IPR040476">
    <property type="entry name" value="CSD2"/>
</dbReference>
<dbReference type="GO" id="GO:0008859">
    <property type="term" value="F:exoribonuclease II activity"/>
    <property type="evidence" value="ECO:0007669"/>
    <property type="project" value="UniProtKB-UniRule"/>
</dbReference>
<dbReference type="PROSITE" id="PS01175">
    <property type="entry name" value="RIBONUCLEASE_II"/>
    <property type="match status" value="1"/>
</dbReference>